<evidence type="ECO:0000256" key="1">
    <source>
        <dbReference type="SAM" id="Coils"/>
    </source>
</evidence>
<gene>
    <name evidence="3" type="ORF">MCOL_V216704</name>
</gene>
<organism evidence="3 4">
    <name type="scientific">Mycobacterium colombiense CECT 3035</name>
    <dbReference type="NCBI Taxonomy" id="1041522"/>
    <lineage>
        <taxon>Bacteria</taxon>
        <taxon>Bacillati</taxon>
        <taxon>Actinomycetota</taxon>
        <taxon>Actinomycetes</taxon>
        <taxon>Mycobacteriales</taxon>
        <taxon>Mycobacteriaceae</taxon>
        <taxon>Mycobacterium</taxon>
        <taxon>Mycobacterium avium complex (MAC)</taxon>
    </lineage>
</organism>
<dbReference type="AlphaFoldDB" id="J4JV83"/>
<evidence type="ECO:0000313" key="3">
    <source>
        <dbReference type="EMBL" id="EJO88587.1"/>
    </source>
</evidence>
<reference evidence="3 4" key="1">
    <citation type="journal article" date="2011" name="J. Bacteriol.">
        <title>Genome sequence of the Mycobacterium colombiense type strain, CECT 3035.</title>
        <authorList>
            <person name="Gonzalez-Perez M."/>
            <person name="Murcia M.I."/>
            <person name="Landsman D."/>
            <person name="Jordan I.K."/>
            <person name="Marino-Ramirez L."/>
        </authorList>
    </citation>
    <scope>NUCLEOTIDE SEQUENCE [LARGE SCALE GENOMIC DNA]</scope>
    <source>
        <strain evidence="3 4">CECT 3035</strain>
    </source>
</reference>
<proteinExistence type="predicted"/>
<sequence length="200" mass="21207">MESSFDVGQLSEALASLNETAAGLEKRLAEIRDLQKQIVAIVKQAERLSRYDLVVEGASTTVPSEPHEALPTVGEGATFTDAVIAVFEQRPAAILGVDEVLEILQGSRQDATKERVRNALYYADKQGKLHRGHRAKFSLKDTSTPAATGVEVNEELNGSSSREIGGGRDEASTPPGDQGGAASNAQFHLGRLGDRAPIGG</sequence>
<keyword evidence="1" id="KW-0175">Coiled coil</keyword>
<comment type="caution">
    <text evidence="3">The sequence shown here is derived from an EMBL/GenBank/DDBJ whole genome shotgun (WGS) entry which is preliminary data.</text>
</comment>
<protein>
    <submittedName>
        <fullName evidence="3">Uncharacterized protein</fullName>
    </submittedName>
</protein>
<dbReference type="EMBL" id="AFVW02000004">
    <property type="protein sequence ID" value="EJO88587.1"/>
    <property type="molecule type" value="Genomic_DNA"/>
</dbReference>
<dbReference type="RefSeq" id="WP_007773567.1">
    <property type="nucleotide sequence ID" value="NZ_AFVW02000004.1"/>
</dbReference>
<feature type="coiled-coil region" evidence="1">
    <location>
        <begin position="7"/>
        <end position="34"/>
    </location>
</feature>
<dbReference type="Proteomes" id="UP000006455">
    <property type="component" value="Unassembled WGS sequence"/>
</dbReference>
<dbReference type="GeneID" id="31528705"/>
<name>J4JV83_9MYCO</name>
<evidence type="ECO:0000256" key="2">
    <source>
        <dbReference type="SAM" id="MobiDB-lite"/>
    </source>
</evidence>
<evidence type="ECO:0000313" key="4">
    <source>
        <dbReference type="Proteomes" id="UP000006455"/>
    </source>
</evidence>
<accession>J4JV83</accession>
<feature type="region of interest" description="Disordered" evidence="2">
    <location>
        <begin position="140"/>
        <end position="200"/>
    </location>
</feature>